<evidence type="ECO:0000256" key="2">
    <source>
        <dbReference type="ARBA" id="ARBA00009994"/>
    </source>
</evidence>
<dbReference type="Proteomes" id="UP001300502">
    <property type="component" value="Unassembled WGS sequence"/>
</dbReference>
<evidence type="ECO:0000256" key="6">
    <source>
        <dbReference type="RuleBase" id="RU364060"/>
    </source>
</evidence>
<dbReference type="GO" id="GO:0003712">
    <property type="term" value="F:transcription coregulator activity"/>
    <property type="evidence" value="ECO:0007669"/>
    <property type="project" value="InterPro"/>
</dbReference>
<feature type="region of interest" description="Disordered" evidence="7">
    <location>
        <begin position="1"/>
        <end position="40"/>
    </location>
</feature>
<dbReference type="GO" id="GO:0006357">
    <property type="term" value="P:regulation of transcription by RNA polymerase II"/>
    <property type="evidence" value="ECO:0007669"/>
    <property type="project" value="InterPro"/>
</dbReference>
<evidence type="ECO:0000256" key="3">
    <source>
        <dbReference type="ARBA" id="ARBA00023015"/>
    </source>
</evidence>
<dbReference type="PANTHER" id="PTHR21428">
    <property type="entry name" value="MEDIATOR OF RNA POLYMERASE II TRANSCRIPTION SUBUNIT 7"/>
    <property type="match status" value="1"/>
</dbReference>
<evidence type="ECO:0000313" key="8">
    <source>
        <dbReference type="EMBL" id="KAK4525985.1"/>
    </source>
</evidence>
<reference evidence="8 9" key="1">
    <citation type="submission" date="2022-07" db="EMBL/GenBank/DDBJ databases">
        <title>Genome-wide signatures of adaptation to extreme environments.</title>
        <authorList>
            <person name="Cho C.H."/>
            <person name="Yoon H.S."/>
        </authorList>
    </citation>
    <scope>NUCLEOTIDE SEQUENCE [LARGE SCALE GENOMIC DNA]</scope>
    <source>
        <strain evidence="8 9">108.79 E11</strain>
    </source>
</reference>
<dbReference type="Gene3D" id="6.10.140.200">
    <property type="match status" value="1"/>
</dbReference>
<evidence type="ECO:0000256" key="5">
    <source>
        <dbReference type="ARBA" id="ARBA00023242"/>
    </source>
</evidence>
<protein>
    <recommendedName>
        <fullName evidence="6">Mediator of RNA polymerase II transcription subunit 7</fullName>
    </recommendedName>
</protein>
<keyword evidence="3 6" id="KW-0805">Transcription regulation</keyword>
<comment type="caution">
    <text evidence="8">The sequence shown here is derived from an EMBL/GenBank/DDBJ whole genome shotgun (WGS) entry which is preliminary data.</text>
</comment>
<organism evidence="8 9">
    <name type="scientific">Galdieria yellowstonensis</name>
    <dbReference type="NCBI Taxonomy" id="3028027"/>
    <lineage>
        <taxon>Eukaryota</taxon>
        <taxon>Rhodophyta</taxon>
        <taxon>Bangiophyceae</taxon>
        <taxon>Galdieriales</taxon>
        <taxon>Galdieriaceae</taxon>
        <taxon>Galdieria</taxon>
    </lineage>
</organism>
<dbReference type="GO" id="GO:0016592">
    <property type="term" value="C:mediator complex"/>
    <property type="evidence" value="ECO:0007669"/>
    <property type="project" value="InterPro"/>
</dbReference>
<dbReference type="GO" id="GO:0070847">
    <property type="term" value="C:core mediator complex"/>
    <property type="evidence" value="ECO:0007669"/>
    <property type="project" value="TreeGrafter"/>
</dbReference>
<gene>
    <name evidence="8" type="ORF">GAYE_SCF18G3894</name>
</gene>
<comment type="subcellular location">
    <subcellularLocation>
        <location evidence="1 6">Nucleus</location>
    </subcellularLocation>
</comment>
<dbReference type="InterPro" id="IPR009244">
    <property type="entry name" value="Mediatior_Med7"/>
</dbReference>
<dbReference type="AlphaFoldDB" id="A0AAV9IEU6"/>
<evidence type="ECO:0000313" key="9">
    <source>
        <dbReference type="Proteomes" id="UP001300502"/>
    </source>
</evidence>
<dbReference type="InterPro" id="IPR037212">
    <property type="entry name" value="Med7/Med21-like"/>
</dbReference>
<keyword evidence="6" id="KW-0010">Activator</keyword>
<evidence type="ECO:0000256" key="1">
    <source>
        <dbReference type="ARBA" id="ARBA00004123"/>
    </source>
</evidence>
<sequence>MRSSESRNVVPQFPFPPKELYQRFEDSSYVQDPPKPPDRDTEYCIFGVPRKIDRELLPSLESQGHRILFKATEKKTQAIKRLILHSLKRYLNILDILSSRNPSWSTIEEELQSIEEQFVNIYHLLNLLRLDQAKWRLYKLFSLQVSKKETLAEKLKSERQEVLSLLQSDTQNLLSSFEWKSSLDSYLSDDVKEETFEEEPQPSPKEGVWDIREVIKSVLSRENEDEMERRE</sequence>
<dbReference type="InterPro" id="IPR044888">
    <property type="entry name" value="Mediatior_Med7_sf"/>
</dbReference>
<keyword evidence="4 6" id="KW-0804">Transcription</keyword>
<comment type="similarity">
    <text evidence="2 6">Belongs to the Mediator complex subunit 7 family.</text>
</comment>
<evidence type="ECO:0000256" key="7">
    <source>
        <dbReference type="SAM" id="MobiDB-lite"/>
    </source>
</evidence>
<dbReference type="SUPFAM" id="SSF140718">
    <property type="entry name" value="Mediator hinge subcomplex-like"/>
    <property type="match status" value="1"/>
</dbReference>
<dbReference type="PANTHER" id="PTHR21428:SF11">
    <property type="entry name" value="MEDIATOR OF RNA POLYMERASE II TRANSCRIPTION SUBUNIT 7"/>
    <property type="match status" value="1"/>
</dbReference>
<evidence type="ECO:0000256" key="4">
    <source>
        <dbReference type="ARBA" id="ARBA00023163"/>
    </source>
</evidence>
<comment type="function">
    <text evidence="6">Component of the Mediator complex, a coactivator involved in the regulated transcription of nearly all RNA polymerase II-dependent genes. Mediator functions as a bridge to convey information from gene-specific regulatory proteins to the basal RNA polymerase II transcription machinery.</text>
</comment>
<keyword evidence="5 6" id="KW-0539">Nucleus</keyword>
<accession>A0AAV9IEU6</accession>
<name>A0AAV9IEU6_9RHOD</name>
<comment type="subunit">
    <text evidence="6">Component of the Mediator complex.</text>
</comment>
<dbReference type="Pfam" id="PF05983">
    <property type="entry name" value="Med7"/>
    <property type="match status" value="1"/>
</dbReference>
<keyword evidence="9" id="KW-1185">Reference proteome</keyword>
<dbReference type="EMBL" id="JANCYU010000035">
    <property type="protein sequence ID" value="KAK4525985.1"/>
    <property type="molecule type" value="Genomic_DNA"/>
</dbReference>
<proteinExistence type="inferred from homology"/>